<evidence type="ECO:0000256" key="1">
    <source>
        <dbReference type="ARBA" id="ARBA00038501"/>
    </source>
</evidence>
<evidence type="ECO:0000313" key="7">
    <source>
        <dbReference type="EMBL" id="VDO05468.1"/>
    </source>
</evidence>
<dbReference type="InterPro" id="IPR036291">
    <property type="entry name" value="NAD(P)-bd_dom_sf"/>
</dbReference>
<feature type="domain" description="NAD-dependent epimerase/dehydratase" evidence="6">
    <location>
        <begin position="61"/>
        <end position="299"/>
    </location>
</feature>
<dbReference type="AlphaFoldDB" id="A0A158QIC9"/>
<accession>A0A158QIC9</accession>
<evidence type="ECO:0000256" key="2">
    <source>
        <dbReference type="ARBA" id="ARBA00040720"/>
    </source>
</evidence>
<dbReference type="InterPro" id="IPR001509">
    <property type="entry name" value="Epimerase_deHydtase"/>
</dbReference>
<evidence type="ECO:0000256" key="3">
    <source>
        <dbReference type="ARBA" id="ARBA00042000"/>
    </source>
</evidence>
<dbReference type="OrthoDB" id="275457at2759"/>
<keyword evidence="8" id="KW-1185">Reference proteome</keyword>
<evidence type="ECO:0000259" key="6">
    <source>
        <dbReference type="Pfam" id="PF01370"/>
    </source>
</evidence>
<evidence type="ECO:0000313" key="9">
    <source>
        <dbReference type="WBParaSite" id="HNAJ_0000914701-mRNA-1"/>
    </source>
</evidence>
<dbReference type="SUPFAM" id="SSF51735">
    <property type="entry name" value="NAD(P)-binding Rossmann-fold domains"/>
    <property type="match status" value="1"/>
</dbReference>
<name>A0A158QIC9_RODNA</name>
<comment type="subunit">
    <text evidence="5">Complex I is composed of 45 different subunits. This a component of the hydrophobic protein fraction. Interacts with BLOC1S1. Interacts with SLC2A4. Interacts with CLOCK. Interacts with RAB5IF.</text>
</comment>
<dbReference type="STRING" id="102285.A0A158QIC9"/>
<protein>
    <recommendedName>
        <fullName evidence="2">NADH dehydrogenase [ubiquinone] 1 alpha subcomplex subunit 9, mitochondrial</fullName>
    </recommendedName>
    <alternativeName>
        <fullName evidence="4">Complex I-39kD</fullName>
    </alternativeName>
    <alternativeName>
        <fullName evidence="3">NADH-ubiquinone oxidoreductase 39 kDa subunit</fullName>
    </alternativeName>
</protein>
<proteinExistence type="inferred from homology"/>
<gene>
    <name evidence="7" type="ORF">HNAJ_LOCUS9143</name>
</gene>
<dbReference type="CDD" id="cd05271">
    <property type="entry name" value="NDUFA9_like_SDR_a"/>
    <property type="match status" value="1"/>
</dbReference>
<evidence type="ECO:0000256" key="5">
    <source>
        <dbReference type="ARBA" id="ARBA00046455"/>
    </source>
</evidence>
<dbReference type="Pfam" id="PF01370">
    <property type="entry name" value="Epimerase"/>
    <property type="match status" value="1"/>
</dbReference>
<dbReference type="EMBL" id="UZAE01012508">
    <property type="protein sequence ID" value="VDO05468.1"/>
    <property type="molecule type" value="Genomic_DNA"/>
</dbReference>
<evidence type="ECO:0000256" key="4">
    <source>
        <dbReference type="ARBA" id="ARBA00043145"/>
    </source>
</evidence>
<reference evidence="9" key="1">
    <citation type="submission" date="2016-04" db="UniProtKB">
        <authorList>
            <consortium name="WormBaseParasite"/>
        </authorList>
    </citation>
    <scope>IDENTIFICATION</scope>
</reference>
<dbReference type="InterPro" id="IPR051207">
    <property type="entry name" value="ComplexI_NDUFA9_subunit"/>
</dbReference>
<dbReference type="GO" id="GO:0005739">
    <property type="term" value="C:mitochondrion"/>
    <property type="evidence" value="ECO:0007669"/>
    <property type="project" value="TreeGrafter"/>
</dbReference>
<dbReference type="Gene3D" id="3.40.50.720">
    <property type="entry name" value="NAD(P)-binding Rossmann-like Domain"/>
    <property type="match status" value="1"/>
</dbReference>
<dbReference type="GO" id="GO:0044877">
    <property type="term" value="F:protein-containing complex binding"/>
    <property type="evidence" value="ECO:0007669"/>
    <property type="project" value="TreeGrafter"/>
</dbReference>
<evidence type="ECO:0000313" key="8">
    <source>
        <dbReference type="Proteomes" id="UP000278807"/>
    </source>
</evidence>
<dbReference type="WBParaSite" id="HNAJ_0000914701-mRNA-1">
    <property type="protein sequence ID" value="HNAJ_0000914701-mRNA-1"/>
    <property type="gene ID" value="HNAJ_0000914701"/>
</dbReference>
<dbReference type="Proteomes" id="UP000278807">
    <property type="component" value="Unassembled WGS sequence"/>
</dbReference>
<sequence length="418" mass="47363">MAVNRIAFAFSNAILGRAVVTSPVAGSVFLQQNRNYASEPISLTNLKRGTGGRSSFNGLVVTVFGASSYLGKHIVQHLGRIGAQVIVPYRSDPYFIRDLKVMGDLGQILFCPFHLEDEEAIKKAMRFSNVTINCIGKMNATHNFTQEQVNIDGAARIARLSKEMGVERLVHISALSQNPNPERFVRKPSEFRRTKALGEKEVLRERPDAIIFRPADIWGNSDRFLCYYASRVTLVMLPANLSIPFDTFSVERRISRGSTIQICLWERGEKTVKQPVYVGDLARGIVNSLTAADAPGKVYEAVGPHRYRLDDLVKWVIFNCRYLPRELELRKFTPWFLAKVHLNEYFARVNPALCFERFEHDSTTDKLSGAPTLLDLNVKLTKIEDRIAQILFIYRRLNNYWEAVGEFPEPPNPPISLV</sequence>
<comment type="similarity">
    <text evidence="1">Belongs to the complex I NDUFA9 subunit family.</text>
</comment>
<reference evidence="7 8" key="2">
    <citation type="submission" date="2018-11" db="EMBL/GenBank/DDBJ databases">
        <authorList>
            <consortium name="Pathogen Informatics"/>
        </authorList>
    </citation>
    <scope>NUCLEOTIDE SEQUENCE [LARGE SCALE GENOMIC DNA]</scope>
</reference>
<dbReference type="PANTHER" id="PTHR12126:SF11">
    <property type="entry name" value="NADH DEHYDROGENASE [UBIQUINONE] 1 ALPHA SUBCOMPLEX SUBUNIT 9, MITOCHONDRIAL"/>
    <property type="match status" value="1"/>
</dbReference>
<organism evidence="9">
    <name type="scientific">Rodentolepis nana</name>
    <name type="common">Dwarf tapeworm</name>
    <name type="synonym">Hymenolepis nana</name>
    <dbReference type="NCBI Taxonomy" id="102285"/>
    <lineage>
        <taxon>Eukaryota</taxon>
        <taxon>Metazoa</taxon>
        <taxon>Spiralia</taxon>
        <taxon>Lophotrochozoa</taxon>
        <taxon>Platyhelminthes</taxon>
        <taxon>Cestoda</taxon>
        <taxon>Eucestoda</taxon>
        <taxon>Cyclophyllidea</taxon>
        <taxon>Hymenolepididae</taxon>
        <taxon>Rodentolepis</taxon>
    </lineage>
</organism>
<dbReference type="PANTHER" id="PTHR12126">
    <property type="entry name" value="NADH-UBIQUINONE OXIDOREDUCTASE 39 KDA SUBUNIT-RELATED"/>
    <property type="match status" value="1"/>
</dbReference>